<sequence length="348" mass="39624">MKKRIFSTEIPSNEPEIQPKKEFLEGDFVVEVEKEYVEETTADLIIEKSLKPSRFWVRLLLGAFLLLGFAIFAQSIQWLIDTWLQHQWIYFVFAIGFFGISLAGIGAIISEWRKLVYLRKHQKNQQTSELLLNDPSSTSGEITVKFCKNILKTLPVTEQSAQNWQNQLDEAYNSQEVFYLFNEDILKPLDKQVKQLISKSATENAIIVAVSPLAVVDVLMVAWRNIALVNKITRVYGMELGYFSRLKLFKMVLTNMAFAGATEIASDIGMDYFSQNLTAKFSMRAAQGIGVGLLSARLGIKAIEFCRPVVFQANERPKLSVVRQELLSSLRTTLFSQSSEKEKQTILR</sequence>
<evidence type="ECO:0000313" key="10">
    <source>
        <dbReference type="Proteomes" id="UP000255417"/>
    </source>
</evidence>
<keyword evidence="3 8" id="KW-1003">Cell membrane</keyword>
<dbReference type="Pfam" id="PF05128">
    <property type="entry name" value="DUF697"/>
    <property type="match status" value="1"/>
</dbReference>
<dbReference type="NCBIfam" id="TIGR01620">
    <property type="entry name" value="hyp_HI0043"/>
    <property type="match status" value="1"/>
</dbReference>
<evidence type="ECO:0000256" key="1">
    <source>
        <dbReference type="ARBA" id="ARBA00004429"/>
    </source>
</evidence>
<dbReference type="InterPro" id="IPR006507">
    <property type="entry name" value="UPF0283"/>
</dbReference>
<feature type="transmembrane region" description="Helical" evidence="8">
    <location>
        <begin position="55"/>
        <end position="76"/>
    </location>
</feature>
<dbReference type="EMBL" id="UGTA01000001">
    <property type="protein sequence ID" value="SUB58507.1"/>
    <property type="molecule type" value="Genomic_DNA"/>
</dbReference>
<keyword evidence="6 8" id="KW-1133">Transmembrane helix</keyword>
<evidence type="ECO:0000256" key="7">
    <source>
        <dbReference type="ARBA" id="ARBA00023136"/>
    </source>
</evidence>
<dbReference type="InterPro" id="IPR021147">
    <property type="entry name" value="DUF697"/>
</dbReference>
<name>A0A379CA18_9PAST</name>
<proteinExistence type="inferred from homology"/>
<keyword evidence="5 8" id="KW-0812">Transmembrane</keyword>
<reference evidence="9 10" key="1">
    <citation type="submission" date="2018-06" db="EMBL/GenBank/DDBJ databases">
        <authorList>
            <consortium name="Pathogen Informatics"/>
            <person name="Doyle S."/>
        </authorList>
    </citation>
    <scope>NUCLEOTIDE SEQUENCE [LARGE SCALE GENOMIC DNA]</scope>
    <source>
        <strain evidence="9 10">NCTC12872</strain>
    </source>
</reference>
<protein>
    <recommendedName>
        <fullName evidence="8">UPF0283 membrane protein NCTC12872_00470</fullName>
    </recommendedName>
</protein>
<dbReference type="Proteomes" id="UP000255417">
    <property type="component" value="Unassembled WGS sequence"/>
</dbReference>
<dbReference type="AlphaFoldDB" id="A0A379CA18"/>
<gene>
    <name evidence="9" type="primary">ycjF</name>
    <name evidence="9" type="ORF">NCTC12872_00470</name>
</gene>
<comment type="subcellular location">
    <subcellularLocation>
        <location evidence="1">Cell inner membrane</location>
        <topology evidence="1">Multi-pass membrane protein</topology>
    </subcellularLocation>
    <subcellularLocation>
        <location evidence="8">Cell membrane</location>
        <topology evidence="8">Multi-pass membrane protein</topology>
    </subcellularLocation>
</comment>
<keyword evidence="10" id="KW-1185">Reference proteome</keyword>
<keyword evidence="7 8" id="KW-0472">Membrane</keyword>
<dbReference type="PANTHER" id="PTHR39342:SF1">
    <property type="entry name" value="UPF0283 MEMBRANE PROTEIN YCJF"/>
    <property type="match status" value="1"/>
</dbReference>
<dbReference type="OrthoDB" id="958025at2"/>
<evidence type="ECO:0000313" key="9">
    <source>
        <dbReference type="EMBL" id="SUB58507.1"/>
    </source>
</evidence>
<evidence type="ECO:0000256" key="4">
    <source>
        <dbReference type="ARBA" id="ARBA00022519"/>
    </source>
</evidence>
<evidence type="ECO:0000256" key="2">
    <source>
        <dbReference type="ARBA" id="ARBA00008255"/>
    </source>
</evidence>
<dbReference type="RefSeq" id="WP_115315027.1">
    <property type="nucleotide sequence ID" value="NZ_LWIF01000001.1"/>
</dbReference>
<evidence type="ECO:0000256" key="3">
    <source>
        <dbReference type="ARBA" id="ARBA00022475"/>
    </source>
</evidence>
<evidence type="ECO:0000256" key="5">
    <source>
        <dbReference type="ARBA" id="ARBA00022692"/>
    </source>
</evidence>
<evidence type="ECO:0000256" key="8">
    <source>
        <dbReference type="HAMAP-Rule" id="MF_01085"/>
    </source>
</evidence>
<organism evidence="9 10">
    <name type="scientific">Phocoenobacter uteri</name>
    <dbReference type="NCBI Taxonomy" id="146806"/>
    <lineage>
        <taxon>Bacteria</taxon>
        <taxon>Pseudomonadati</taxon>
        <taxon>Pseudomonadota</taxon>
        <taxon>Gammaproteobacteria</taxon>
        <taxon>Pasteurellales</taxon>
        <taxon>Pasteurellaceae</taxon>
        <taxon>Phocoenobacter</taxon>
    </lineage>
</organism>
<evidence type="ECO:0000256" key="6">
    <source>
        <dbReference type="ARBA" id="ARBA00022989"/>
    </source>
</evidence>
<feature type="transmembrane region" description="Helical" evidence="8">
    <location>
        <begin position="88"/>
        <end position="110"/>
    </location>
</feature>
<keyword evidence="4" id="KW-0997">Cell inner membrane</keyword>
<dbReference type="GO" id="GO:0005886">
    <property type="term" value="C:plasma membrane"/>
    <property type="evidence" value="ECO:0007669"/>
    <property type="project" value="UniProtKB-SubCell"/>
</dbReference>
<dbReference type="PANTHER" id="PTHR39342">
    <property type="entry name" value="UPF0283 MEMBRANE PROTEIN YCJF"/>
    <property type="match status" value="1"/>
</dbReference>
<comment type="similarity">
    <text evidence="2 8">Belongs to the UPF0283 family.</text>
</comment>
<accession>A0A379CA18</accession>
<dbReference type="HAMAP" id="MF_01085">
    <property type="entry name" value="UPF0283"/>
    <property type="match status" value="1"/>
</dbReference>